<dbReference type="RefSeq" id="WP_304447563.1">
    <property type="nucleotide sequence ID" value="NZ_JARRAH010000001.1"/>
</dbReference>
<reference evidence="1 2" key="1">
    <citation type="journal article" date="2019" name="Int. J. Syst. Evol. Microbiol.">
        <title>The Global Catalogue of Microorganisms (GCM) 10K type strain sequencing project: providing services to taxonomists for standard genome sequencing and annotation.</title>
        <authorList>
            <consortium name="The Broad Institute Genomics Platform"/>
            <consortium name="The Broad Institute Genome Sequencing Center for Infectious Disease"/>
            <person name="Wu L."/>
            <person name="Ma J."/>
        </authorList>
    </citation>
    <scope>NUCLEOTIDE SEQUENCE [LARGE SCALE GENOMIC DNA]</scope>
    <source>
        <strain evidence="1 2">PSRA2</strain>
    </source>
</reference>
<proteinExistence type="predicted"/>
<accession>A0ABD5U5Q8</accession>
<dbReference type="Pfam" id="PF24336">
    <property type="entry name" value="DUF7504"/>
    <property type="match status" value="1"/>
</dbReference>
<keyword evidence="2" id="KW-1185">Reference proteome</keyword>
<gene>
    <name evidence="1" type="ORF">ACFQHK_05020</name>
</gene>
<protein>
    <submittedName>
        <fullName evidence="1">Uncharacterized protein</fullName>
    </submittedName>
</protein>
<sequence length="229" mass="24745">MTAEFGAGAFAQALAGLKRRGSSLLVVGATCGRSHLSACRRLLGEDDEGPRRRVVVLTDGVANLDDRVPETGQGDDTLTVFDRRPATRSAAAATVPSEGLPTTLGALERDVVDAIETFDRAAEGLAPAELRVCVDSLRPLVEGYDEADVESFVEGITAATVEHGGMCHVHLPVGRDSETVERLEPYFAATIELRELHVPRTLADDSPHVTTEQRWHLHDEELSTDWLPL</sequence>
<dbReference type="EMBL" id="JBHSXM010000001">
    <property type="protein sequence ID" value="MFC6835867.1"/>
    <property type="molecule type" value="Genomic_DNA"/>
</dbReference>
<dbReference type="AlphaFoldDB" id="A0ABD5U5Q8"/>
<evidence type="ECO:0000313" key="2">
    <source>
        <dbReference type="Proteomes" id="UP001596406"/>
    </source>
</evidence>
<name>A0ABD5U5Q8_9EURY</name>
<dbReference type="InterPro" id="IPR055927">
    <property type="entry name" value="DUF7504"/>
</dbReference>
<organism evidence="1 2">
    <name type="scientific">Halomarina ordinaria</name>
    <dbReference type="NCBI Taxonomy" id="3033939"/>
    <lineage>
        <taxon>Archaea</taxon>
        <taxon>Methanobacteriati</taxon>
        <taxon>Methanobacteriota</taxon>
        <taxon>Stenosarchaea group</taxon>
        <taxon>Halobacteria</taxon>
        <taxon>Halobacteriales</taxon>
        <taxon>Natronomonadaceae</taxon>
        <taxon>Halomarina</taxon>
    </lineage>
</organism>
<evidence type="ECO:0000313" key="1">
    <source>
        <dbReference type="EMBL" id="MFC6835867.1"/>
    </source>
</evidence>
<dbReference type="Proteomes" id="UP001596406">
    <property type="component" value="Unassembled WGS sequence"/>
</dbReference>
<comment type="caution">
    <text evidence="1">The sequence shown here is derived from an EMBL/GenBank/DDBJ whole genome shotgun (WGS) entry which is preliminary data.</text>
</comment>